<dbReference type="AlphaFoldDB" id="A0A9Q1DGL4"/>
<evidence type="ECO:0000313" key="3">
    <source>
        <dbReference type="Proteomes" id="UP001152803"/>
    </source>
</evidence>
<evidence type="ECO:0000313" key="2">
    <source>
        <dbReference type="EMBL" id="KAJ8269313.1"/>
    </source>
</evidence>
<organism evidence="2 3">
    <name type="scientific">Conger conger</name>
    <name type="common">Conger eel</name>
    <name type="synonym">Muraena conger</name>
    <dbReference type="NCBI Taxonomy" id="82655"/>
    <lineage>
        <taxon>Eukaryota</taxon>
        <taxon>Metazoa</taxon>
        <taxon>Chordata</taxon>
        <taxon>Craniata</taxon>
        <taxon>Vertebrata</taxon>
        <taxon>Euteleostomi</taxon>
        <taxon>Actinopterygii</taxon>
        <taxon>Neopterygii</taxon>
        <taxon>Teleostei</taxon>
        <taxon>Anguilliformes</taxon>
        <taxon>Congridae</taxon>
        <taxon>Conger</taxon>
    </lineage>
</organism>
<feature type="compositionally biased region" description="Polar residues" evidence="1">
    <location>
        <begin position="77"/>
        <end position="92"/>
    </location>
</feature>
<gene>
    <name evidence="2" type="ORF">COCON_G00119200</name>
</gene>
<protein>
    <submittedName>
        <fullName evidence="2">Uncharacterized protein</fullName>
    </submittedName>
</protein>
<keyword evidence="3" id="KW-1185">Reference proteome</keyword>
<dbReference type="Proteomes" id="UP001152803">
    <property type="component" value="Unassembled WGS sequence"/>
</dbReference>
<comment type="caution">
    <text evidence="2">The sequence shown here is derived from an EMBL/GenBank/DDBJ whole genome shotgun (WGS) entry which is preliminary data.</text>
</comment>
<proteinExistence type="predicted"/>
<name>A0A9Q1DGL4_CONCO</name>
<dbReference type="EMBL" id="JAFJMO010000008">
    <property type="protein sequence ID" value="KAJ8269313.1"/>
    <property type="molecule type" value="Genomic_DNA"/>
</dbReference>
<reference evidence="2" key="1">
    <citation type="journal article" date="2023" name="Science">
        <title>Genome structures resolve the early diversification of teleost fishes.</title>
        <authorList>
            <person name="Parey E."/>
            <person name="Louis A."/>
            <person name="Montfort J."/>
            <person name="Bouchez O."/>
            <person name="Roques C."/>
            <person name="Iampietro C."/>
            <person name="Lluch J."/>
            <person name="Castinel A."/>
            <person name="Donnadieu C."/>
            <person name="Desvignes T."/>
            <person name="Floi Bucao C."/>
            <person name="Jouanno E."/>
            <person name="Wen M."/>
            <person name="Mejri S."/>
            <person name="Dirks R."/>
            <person name="Jansen H."/>
            <person name="Henkel C."/>
            <person name="Chen W.J."/>
            <person name="Zahm M."/>
            <person name="Cabau C."/>
            <person name="Klopp C."/>
            <person name="Thompson A.W."/>
            <person name="Robinson-Rechavi M."/>
            <person name="Braasch I."/>
            <person name="Lecointre G."/>
            <person name="Bobe J."/>
            <person name="Postlethwait J.H."/>
            <person name="Berthelot C."/>
            <person name="Roest Crollius H."/>
            <person name="Guiguen Y."/>
        </authorList>
    </citation>
    <scope>NUCLEOTIDE SEQUENCE</scope>
    <source>
        <strain evidence="2">Concon-B</strain>
    </source>
</reference>
<dbReference type="OrthoDB" id="8939043at2759"/>
<evidence type="ECO:0000256" key="1">
    <source>
        <dbReference type="SAM" id="MobiDB-lite"/>
    </source>
</evidence>
<feature type="region of interest" description="Disordered" evidence="1">
    <location>
        <begin position="69"/>
        <end position="92"/>
    </location>
</feature>
<accession>A0A9Q1DGL4</accession>
<sequence length="92" mass="10115">MKQDLILPKCGEGEEHNWAIVNVPGQRGGNVTICATISHQWTLHPPCHPWSIQHHPSAGFSRWSARSCIPTRPEGGSQHNQTSHATLSFGTI</sequence>